<name>A0A1I0FX79_9FIRM</name>
<dbReference type="STRING" id="29364.SAMN04487772_14015"/>
<dbReference type="RefSeq" id="WP_092479088.1">
    <property type="nucleotide sequence ID" value="NZ_FOHN01000040.1"/>
</dbReference>
<feature type="transmembrane region" description="Helical" evidence="1">
    <location>
        <begin position="7"/>
        <end position="30"/>
    </location>
</feature>
<accession>A0A1I0FX79</accession>
<dbReference type="GO" id="GO:0080120">
    <property type="term" value="P:CAAX-box protein maturation"/>
    <property type="evidence" value="ECO:0007669"/>
    <property type="project" value="UniProtKB-ARBA"/>
</dbReference>
<feature type="transmembrane region" description="Helical" evidence="1">
    <location>
        <begin position="36"/>
        <end position="55"/>
    </location>
</feature>
<feature type="transmembrane region" description="Helical" evidence="1">
    <location>
        <begin position="238"/>
        <end position="263"/>
    </location>
</feature>
<dbReference type="Proteomes" id="UP000199800">
    <property type="component" value="Unassembled WGS sequence"/>
</dbReference>
<dbReference type="InterPro" id="IPR003675">
    <property type="entry name" value="Rce1/LyrA-like_dom"/>
</dbReference>
<feature type="transmembrane region" description="Helical" evidence="1">
    <location>
        <begin position="148"/>
        <end position="165"/>
    </location>
</feature>
<dbReference type="OrthoDB" id="2035856at2"/>
<keyword evidence="1" id="KW-0812">Transmembrane</keyword>
<sequence>MKQIKEINELFLITVVTGIAGSYVAAFLGINRASPFASVFFNQLVLALPTVLYVITSRIRIKDLFRFRKIKIGTIFLAILFTFAITPLMQVVNLVSMLFAKNEIAGKIDSITEGRPFILSLFVIAVVPAFLEESVYRGGFFNVYSRKSPLKAIVLSGLLFGLMHLNFNQFSYAFVMGMIFCFLVEGTNSIYTTMLVHFVINGTSVIMLYVEPFLQKWSAQSGKSMPVTQNINDLSKGVILAGILVYGMVACFTTVIAVLLYIAMAKHENRWEHIKMMFRESQKQQVNEQESFVSMPLLIGIIICIGFMIANELI</sequence>
<evidence type="ECO:0000313" key="3">
    <source>
        <dbReference type="EMBL" id="SET62968.1"/>
    </source>
</evidence>
<proteinExistence type="predicted"/>
<feature type="domain" description="CAAX prenyl protease 2/Lysostaphin resistance protein A-like" evidence="2">
    <location>
        <begin position="117"/>
        <end position="202"/>
    </location>
</feature>
<evidence type="ECO:0000259" key="2">
    <source>
        <dbReference type="Pfam" id="PF02517"/>
    </source>
</evidence>
<keyword evidence="4" id="KW-1185">Reference proteome</keyword>
<feature type="transmembrane region" description="Helical" evidence="1">
    <location>
        <begin position="75"/>
        <end position="97"/>
    </location>
</feature>
<keyword evidence="1" id="KW-1133">Transmembrane helix</keyword>
<dbReference type="Pfam" id="PF02517">
    <property type="entry name" value="Rce1-like"/>
    <property type="match status" value="1"/>
</dbReference>
<reference evidence="3 4" key="1">
    <citation type="submission" date="2016-10" db="EMBL/GenBank/DDBJ databases">
        <authorList>
            <person name="de Groot N.N."/>
        </authorList>
    </citation>
    <scope>NUCLEOTIDE SEQUENCE [LARGE SCALE GENOMIC DNA]</scope>
    <source>
        <strain evidence="3 4">DSM 1801</strain>
    </source>
</reference>
<evidence type="ECO:0000313" key="4">
    <source>
        <dbReference type="Proteomes" id="UP000199800"/>
    </source>
</evidence>
<dbReference type="AlphaFoldDB" id="A0A1I0FX79"/>
<feature type="transmembrane region" description="Helical" evidence="1">
    <location>
        <begin position="198"/>
        <end position="218"/>
    </location>
</feature>
<dbReference type="EMBL" id="FOHN01000040">
    <property type="protein sequence ID" value="SET62968.1"/>
    <property type="molecule type" value="Genomic_DNA"/>
</dbReference>
<dbReference type="PANTHER" id="PTHR36435:SF1">
    <property type="entry name" value="CAAX AMINO TERMINAL PROTEASE FAMILY PROTEIN"/>
    <property type="match status" value="1"/>
</dbReference>
<evidence type="ECO:0000256" key="1">
    <source>
        <dbReference type="SAM" id="Phobius"/>
    </source>
</evidence>
<organism evidence="3 4">
    <name type="scientific">[Clostridium] polysaccharolyticum</name>
    <dbReference type="NCBI Taxonomy" id="29364"/>
    <lineage>
        <taxon>Bacteria</taxon>
        <taxon>Bacillati</taxon>
        <taxon>Bacillota</taxon>
        <taxon>Clostridia</taxon>
        <taxon>Lachnospirales</taxon>
        <taxon>Lachnospiraceae</taxon>
    </lineage>
</organism>
<protein>
    <recommendedName>
        <fullName evidence="2">CAAX prenyl protease 2/Lysostaphin resistance protein A-like domain-containing protein</fullName>
    </recommendedName>
</protein>
<dbReference type="GO" id="GO:0004175">
    <property type="term" value="F:endopeptidase activity"/>
    <property type="evidence" value="ECO:0007669"/>
    <property type="project" value="UniProtKB-ARBA"/>
</dbReference>
<dbReference type="PANTHER" id="PTHR36435">
    <property type="entry name" value="SLR1288 PROTEIN"/>
    <property type="match status" value="1"/>
</dbReference>
<dbReference type="InterPro" id="IPR052710">
    <property type="entry name" value="CAAX_protease"/>
</dbReference>
<feature type="transmembrane region" description="Helical" evidence="1">
    <location>
        <begin position="292"/>
        <end position="310"/>
    </location>
</feature>
<keyword evidence="1" id="KW-0472">Membrane</keyword>
<gene>
    <name evidence="3" type="ORF">SAMN04487772_14015</name>
</gene>